<protein>
    <recommendedName>
        <fullName evidence="12">Cytochrome P450</fullName>
    </recommendedName>
</protein>
<evidence type="ECO:0008006" key="12">
    <source>
        <dbReference type="Google" id="ProtNLM"/>
    </source>
</evidence>
<dbReference type="InterPro" id="IPR036396">
    <property type="entry name" value="Cyt_P450_sf"/>
</dbReference>
<dbReference type="CDD" id="cd11065">
    <property type="entry name" value="CYP64-like"/>
    <property type="match status" value="1"/>
</dbReference>
<evidence type="ECO:0000313" key="10">
    <source>
        <dbReference type="EMBL" id="GAO49639.1"/>
    </source>
</evidence>
<keyword evidence="3 8" id="KW-0349">Heme</keyword>
<dbReference type="InterPro" id="IPR002401">
    <property type="entry name" value="Cyt_P450_E_grp-I"/>
</dbReference>
<dbReference type="GO" id="GO:0016705">
    <property type="term" value="F:oxidoreductase activity, acting on paired donors, with incorporation or reduction of molecular oxygen"/>
    <property type="evidence" value="ECO:0007669"/>
    <property type="project" value="InterPro"/>
</dbReference>
<keyword evidence="7" id="KW-0503">Monooxygenase</keyword>
<dbReference type="GO" id="GO:0020037">
    <property type="term" value="F:heme binding"/>
    <property type="evidence" value="ECO:0007669"/>
    <property type="project" value="InterPro"/>
</dbReference>
<evidence type="ECO:0000256" key="8">
    <source>
        <dbReference type="PIRSR" id="PIRSR602401-1"/>
    </source>
</evidence>
<organism evidence="10 11">
    <name type="scientific">Saitoella complicata (strain BCRC 22490 / CBS 7301 / JCM 7358 / NBRC 10748 / NRRL Y-17804)</name>
    <dbReference type="NCBI Taxonomy" id="698492"/>
    <lineage>
        <taxon>Eukaryota</taxon>
        <taxon>Fungi</taxon>
        <taxon>Dikarya</taxon>
        <taxon>Ascomycota</taxon>
        <taxon>Taphrinomycotina</taxon>
        <taxon>Taphrinomycotina incertae sedis</taxon>
        <taxon>Saitoella</taxon>
    </lineage>
</organism>
<dbReference type="GO" id="GO:0005506">
    <property type="term" value="F:iron ion binding"/>
    <property type="evidence" value="ECO:0007669"/>
    <property type="project" value="InterPro"/>
</dbReference>
<comment type="similarity">
    <text evidence="2">Belongs to the cytochrome P450 family.</text>
</comment>
<dbReference type="PANTHER" id="PTHR46300">
    <property type="entry name" value="P450, PUTATIVE (EUROFUNG)-RELATED-RELATED"/>
    <property type="match status" value="1"/>
</dbReference>
<evidence type="ECO:0000256" key="1">
    <source>
        <dbReference type="ARBA" id="ARBA00001971"/>
    </source>
</evidence>
<reference evidence="10 11" key="3">
    <citation type="journal article" date="2015" name="Genome Announc.">
        <title>Draft Genome Sequence of the Archiascomycetous Yeast Saitoella complicata.</title>
        <authorList>
            <person name="Yamauchi K."/>
            <person name="Kondo S."/>
            <person name="Hamamoto M."/>
            <person name="Takahashi Y."/>
            <person name="Ogura Y."/>
            <person name="Hayashi T."/>
            <person name="Nishida H."/>
        </authorList>
    </citation>
    <scope>NUCLEOTIDE SEQUENCE [LARGE SCALE GENOMIC DNA]</scope>
    <source>
        <strain evidence="10 11">NRRL Y-17804</strain>
    </source>
</reference>
<keyword evidence="4 8" id="KW-0479">Metal-binding</keyword>
<keyword evidence="9" id="KW-1133">Transmembrane helix</keyword>
<evidence type="ECO:0000256" key="3">
    <source>
        <dbReference type="ARBA" id="ARBA00022617"/>
    </source>
</evidence>
<keyword evidence="5" id="KW-0560">Oxidoreductase</keyword>
<evidence type="ECO:0000256" key="6">
    <source>
        <dbReference type="ARBA" id="ARBA00023004"/>
    </source>
</evidence>
<dbReference type="SUPFAM" id="SSF48264">
    <property type="entry name" value="Cytochrome P450"/>
    <property type="match status" value="1"/>
</dbReference>
<dbReference type="Proteomes" id="UP000033140">
    <property type="component" value="Unassembled WGS sequence"/>
</dbReference>
<proteinExistence type="inferred from homology"/>
<comment type="caution">
    <text evidence="10">The sequence shown here is derived from an EMBL/GenBank/DDBJ whole genome shotgun (WGS) entry which is preliminary data.</text>
</comment>
<sequence>MRVYDICANVYPVIYWFTMGSNSSSDLPCSTSHQIDAVLCLGLRTGRRLTCITWKLMNRGTMEVFTSILLAGIIGLLVVTVSSAGRNKPAPLPPGPPGLPFLGNLHQLTKAKGGRQRQFYKDLHAKYGPIVALRAGPFRTIISIADGKIADELMNKRGAVYGGRPHLHIMDIVGKHRFAMMTYNAEWRESRKVSHALLGTHAAEKFHTFQEYENLQFLNRMLHAPEKYREWTKLFSLSVILSVLYGMRIDDLESPVTKALQKTADNLANLLLPGRFLVDSFPFIRHLPDFFNSWRAKGRAYYEDAIGFWIPFWEVCKENIETGKTPHTFGGALLKHQKEDPEKWTDLRIGYGLMGSLVFAGADTTAIWTTVFYVIAGLHTECVKKAQAELDEVVGPNRLPTWEDEPSLPYVHAFIKECHRWQGIAPFALPHATTQDDVYNGYHIPAGSVISAQVHIINRDPAHYSSPDTFDPTRFLNHTLSASASATQSDPMKRDHFSYGFGRRMCPGIHVAEASLFLQVSRLLWGFDIARPVWKKTGKAVKDFAEFDIFVSYSAAAAEIDTKISSRGPAYAQVMEEEAANARTELGKIHAETQPESTQ</sequence>
<gene>
    <name evidence="10" type="ORF">G7K_3788-t1</name>
</gene>
<dbReference type="InterPro" id="IPR050364">
    <property type="entry name" value="Cytochrome_P450_fung"/>
</dbReference>
<feature type="transmembrane region" description="Helical" evidence="9">
    <location>
        <begin position="64"/>
        <end position="84"/>
    </location>
</feature>
<dbReference type="STRING" id="698492.A0A0E9NIG6"/>
<dbReference type="InterPro" id="IPR001128">
    <property type="entry name" value="Cyt_P450"/>
</dbReference>
<keyword evidence="6 8" id="KW-0408">Iron</keyword>
<evidence type="ECO:0000313" key="11">
    <source>
        <dbReference type="Proteomes" id="UP000033140"/>
    </source>
</evidence>
<reference evidence="10 11" key="1">
    <citation type="journal article" date="2011" name="J. Gen. Appl. Microbiol.">
        <title>Draft genome sequencing of the enigmatic yeast Saitoella complicata.</title>
        <authorList>
            <person name="Nishida H."/>
            <person name="Hamamoto M."/>
            <person name="Sugiyama J."/>
        </authorList>
    </citation>
    <scope>NUCLEOTIDE SEQUENCE [LARGE SCALE GENOMIC DNA]</scope>
    <source>
        <strain evidence="10 11">NRRL Y-17804</strain>
    </source>
</reference>
<keyword evidence="9" id="KW-0812">Transmembrane</keyword>
<evidence type="ECO:0000256" key="7">
    <source>
        <dbReference type="ARBA" id="ARBA00023033"/>
    </source>
</evidence>
<comment type="cofactor">
    <cofactor evidence="1 8">
        <name>heme</name>
        <dbReference type="ChEBI" id="CHEBI:30413"/>
    </cofactor>
</comment>
<keyword evidence="11" id="KW-1185">Reference proteome</keyword>
<dbReference type="PRINTS" id="PR00463">
    <property type="entry name" value="EP450I"/>
</dbReference>
<dbReference type="EMBL" id="BACD03000024">
    <property type="protein sequence ID" value="GAO49639.1"/>
    <property type="molecule type" value="Genomic_DNA"/>
</dbReference>
<dbReference type="PANTHER" id="PTHR46300:SF7">
    <property type="entry name" value="P450, PUTATIVE (EUROFUNG)-RELATED"/>
    <property type="match status" value="1"/>
</dbReference>
<dbReference type="GO" id="GO:0004497">
    <property type="term" value="F:monooxygenase activity"/>
    <property type="evidence" value="ECO:0007669"/>
    <property type="project" value="UniProtKB-KW"/>
</dbReference>
<keyword evidence="9" id="KW-0472">Membrane</keyword>
<dbReference type="AlphaFoldDB" id="A0A0E9NIG6"/>
<evidence type="ECO:0000256" key="2">
    <source>
        <dbReference type="ARBA" id="ARBA00010617"/>
    </source>
</evidence>
<accession>A0A0E9NIG6</accession>
<dbReference type="Pfam" id="PF00067">
    <property type="entry name" value="p450"/>
    <property type="match status" value="1"/>
</dbReference>
<dbReference type="Gene3D" id="1.10.630.10">
    <property type="entry name" value="Cytochrome P450"/>
    <property type="match status" value="1"/>
</dbReference>
<reference evidence="10 11" key="2">
    <citation type="journal article" date="2014" name="J. Gen. Appl. Microbiol.">
        <title>The early diverging ascomycetous budding yeast Saitoella complicata has three histone deacetylases belonging to the Clr6, Hos2, and Rpd3 lineages.</title>
        <authorList>
            <person name="Nishida H."/>
            <person name="Matsumoto T."/>
            <person name="Kondo S."/>
            <person name="Hamamoto M."/>
            <person name="Yoshikawa H."/>
        </authorList>
    </citation>
    <scope>NUCLEOTIDE SEQUENCE [LARGE SCALE GENOMIC DNA]</scope>
    <source>
        <strain evidence="10 11">NRRL Y-17804</strain>
    </source>
</reference>
<evidence type="ECO:0000256" key="4">
    <source>
        <dbReference type="ARBA" id="ARBA00022723"/>
    </source>
</evidence>
<evidence type="ECO:0000256" key="5">
    <source>
        <dbReference type="ARBA" id="ARBA00023002"/>
    </source>
</evidence>
<name>A0A0E9NIG6_SAICN</name>
<feature type="binding site" description="axial binding residue" evidence="8">
    <location>
        <position position="506"/>
    </location>
    <ligand>
        <name>heme</name>
        <dbReference type="ChEBI" id="CHEBI:30413"/>
    </ligand>
    <ligandPart>
        <name>Fe</name>
        <dbReference type="ChEBI" id="CHEBI:18248"/>
    </ligandPart>
</feature>
<dbReference type="OMA" id="TIMPKLH"/>
<evidence type="ECO:0000256" key="9">
    <source>
        <dbReference type="SAM" id="Phobius"/>
    </source>
</evidence>